<dbReference type="AlphaFoldDB" id="A0A8H3J7N9"/>
<keyword evidence="1" id="KW-1133">Transmembrane helix</keyword>
<keyword evidence="3" id="KW-1185">Reference proteome</keyword>
<feature type="transmembrane region" description="Helical" evidence="1">
    <location>
        <begin position="136"/>
        <end position="155"/>
    </location>
</feature>
<feature type="transmembrane region" description="Helical" evidence="1">
    <location>
        <begin position="6"/>
        <end position="28"/>
    </location>
</feature>
<accession>A0A8H3J7N9</accession>
<gene>
    <name evidence="2" type="ORF">ALECFALPRED_009631</name>
</gene>
<protein>
    <submittedName>
        <fullName evidence="2">Uncharacterized protein</fullName>
    </submittedName>
</protein>
<proteinExistence type="predicted"/>
<evidence type="ECO:0000313" key="3">
    <source>
        <dbReference type="Proteomes" id="UP000664203"/>
    </source>
</evidence>
<keyword evidence="1" id="KW-0472">Membrane</keyword>
<dbReference type="EMBL" id="CAJPDR010000731">
    <property type="protein sequence ID" value="CAF9942251.1"/>
    <property type="molecule type" value="Genomic_DNA"/>
</dbReference>
<comment type="caution">
    <text evidence="2">The sequence shown here is derived from an EMBL/GenBank/DDBJ whole genome shotgun (WGS) entry which is preliminary data.</text>
</comment>
<organism evidence="2 3">
    <name type="scientific">Alectoria fallacina</name>
    <dbReference type="NCBI Taxonomy" id="1903189"/>
    <lineage>
        <taxon>Eukaryota</taxon>
        <taxon>Fungi</taxon>
        <taxon>Dikarya</taxon>
        <taxon>Ascomycota</taxon>
        <taxon>Pezizomycotina</taxon>
        <taxon>Lecanoromycetes</taxon>
        <taxon>OSLEUM clade</taxon>
        <taxon>Lecanoromycetidae</taxon>
        <taxon>Lecanorales</taxon>
        <taxon>Lecanorineae</taxon>
        <taxon>Parmeliaceae</taxon>
        <taxon>Alectoria</taxon>
    </lineage>
</organism>
<evidence type="ECO:0000313" key="2">
    <source>
        <dbReference type="EMBL" id="CAF9942251.1"/>
    </source>
</evidence>
<reference evidence="2" key="1">
    <citation type="submission" date="2021-03" db="EMBL/GenBank/DDBJ databases">
        <authorList>
            <person name="Tagirdzhanova G."/>
        </authorList>
    </citation>
    <scope>NUCLEOTIDE SEQUENCE</scope>
</reference>
<dbReference type="OrthoDB" id="10512583at2759"/>
<feature type="transmembrane region" description="Helical" evidence="1">
    <location>
        <begin position="49"/>
        <end position="73"/>
    </location>
</feature>
<name>A0A8H3J7N9_9LECA</name>
<evidence type="ECO:0000256" key="1">
    <source>
        <dbReference type="SAM" id="Phobius"/>
    </source>
</evidence>
<feature type="transmembrane region" description="Helical" evidence="1">
    <location>
        <begin position="175"/>
        <end position="196"/>
    </location>
</feature>
<keyword evidence="1" id="KW-0812">Transmembrane</keyword>
<sequence length="243" mass="26384">MHDLTTILLAYGGLLVGYGSPLVTYLILRSKAQKAAAGRPIIQMPWWKVFCCFLPTGLFIAGGLWAVAIALSYPDLVSSFDELCPSLIMQDQCGRAALNWQAACVGLGEGAVAAFVFIVGATHTEVKRTATTPERFYPLVILTCSHCLLVVSWLLCTPLATPLKIFNLVGSKNWTSVSSAFAFFAMTAYIFGTALLDHCIGQAFLRMAVYVDEQNPRCSTLAWRGGERLRTAECLALSTFTPA</sequence>
<dbReference type="Proteomes" id="UP000664203">
    <property type="component" value="Unassembled WGS sequence"/>
</dbReference>
<feature type="transmembrane region" description="Helical" evidence="1">
    <location>
        <begin position="100"/>
        <end position="124"/>
    </location>
</feature>